<dbReference type="PRINTS" id="PR00146">
    <property type="entry name" value="DHPICSNTHASE"/>
</dbReference>
<evidence type="ECO:0000313" key="4">
    <source>
        <dbReference type="EMBL" id="QDT26248.1"/>
    </source>
</evidence>
<dbReference type="CDD" id="cd00408">
    <property type="entry name" value="DHDPS-like"/>
    <property type="match status" value="1"/>
</dbReference>
<dbReference type="RefSeq" id="WP_145105721.1">
    <property type="nucleotide sequence ID" value="NZ_CP036277.1"/>
</dbReference>
<evidence type="ECO:0000313" key="5">
    <source>
        <dbReference type="Proteomes" id="UP000315647"/>
    </source>
</evidence>
<dbReference type="InterPro" id="IPR002220">
    <property type="entry name" value="DapA-like"/>
</dbReference>
<dbReference type="AlphaFoldDB" id="A0A518A378"/>
<evidence type="ECO:0000256" key="1">
    <source>
        <dbReference type="ARBA" id="ARBA00007592"/>
    </source>
</evidence>
<evidence type="ECO:0000256" key="3">
    <source>
        <dbReference type="PIRNR" id="PIRNR001365"/>
    </source>
</evidence>
<accession>A0A518A378</accession>
<protein>
    <submittedName>
        <fullName evidence="4">4-hydroxy-tetrahydrodipicolinate synthase</fullName>
        <ecNumber evidence="4">4.3.3.7</ecNumber>
    </submittedName>
</protein>
<dbReference type="GO" id="GO:0008840">
    <property type="term" value="F:4-hydroxy-tetrahydrodipicolinate synthase activity"/>
    <property type="evidence" value="ECO:0007669"/>
    <property type="project" value="UniProtKB-EC"/>
</dbReference>
<name>A0A518A378_9PLAN</name>
<dbReference type="PIRSF" id="PIRSF001365">
    <property type="entry name" value="DHDPS"/>
    <property type="match status" value="1"/>
</dbReference>
<dbReference type="Proteomes" id="UP000315647">
    <property type="component" value="Chromosome"/>
</dbReference>
<evidence type="ECO:0000256" key="2">
    <source>
        <dbReference type="ARBA" id="ARBA00023239"/>
    </source>
</evidence>
<dbReference type="EMBL" id="CP037421">
    <property type="protein sequence ID" value="QDT26248.1"/>
    <property type="molecule type" value="Genomic_DNA"/>
</dbReference>
<proteinExistence type="inferred from homology"/>
<dbReference type="PANTHER" id="PTHR12128:SF66">
    <property type="entry name" value="4-HYDROXY-2-OXOGLUTARATE ALDOLASE, MITOCHONDRIAL"/>
    <property type="match status" value="1"/>
</dbReference>
<dbReference type="EC" id="4.3.3.7" evidence="4"/>
<reference evidence="4 5" key="1">
    <citation type="submission" date="2019-03" db="EMBL/GenBank/DDBJ databases">
        <title>Deep-cultivation of Planctomycetes and their phenomic and genomic characterization uncovers novel biology.</title>
        <authorList>
            <person name="Wiegand S."/>
            <person name="Jogler M."/>
            <person name="Boedeker C."/>
            <person name="Pinto D."/>
            <person name="Vollmers J."/>
            <person name="Rivas-Marin E."/>
            <person name="Kohn T."/>
            <person name="Peeters S.H."/>
            <person name="Heuer A."/>
            <person name="Rast P."/>
            <person name="Oberbeckmann S."/>
            <person name="Bunk B."/>
            <person name="Jeske O."/>
            <person name="Meyerdierks A."/>
            <person name="Storesund J.E."/>
            <person name="Kallscheuer N."/>
            <person name="Luecker S."/>
            <person name="Lage O.M."/>
            <person name="Pohl T."/>
            <person name="Merkel B.J."/>
            <person name="Hornburger P."/>
            <person name="Mueller R.-W."/>
            <person name="Bruemmer F."/>
            <person name="Labrenz M."/>
            <person name="Spormann A.M."/>
            <person name="Op den Camp H."/>
            <person name="Overmann J."/>
            <person name="Amann R."/>
            <person name="Jetten M.S.M."/>
            <person name="Mascher T."/>
            <person name="Medema M.H."/>
            <person name="Devos D.P."/>
            <person name="Kaster A.-K."/>
            <person name="Ovreas L."/>
            <person name="Rohde M."/>
            <person name="Galperin M.Y."/>
            <person name="Jogler C."/>
        </authorList>
    </citation>
    <scope>NUCLEOTIDE SEQUENCE [LARGE SCALE GENOMIC DNA]</scope>
    <source>
        <strain evidence="4 5">Enr10</strain>
    </source>
</reference>
<comment type="similarity">
    <text evidence="1 3">Belongs to the DapA family.</text>
</comment>
<keyword evidence="2 3" id="KW-0456">Lyase</keyword>
<dbReference type="InterPro" id="IPR013785">
    <property type="entry name" value="Aldolase_TIM"/>
</dbReference>
<dbReference type="SMART" id="SM01130">
    <property type="entry name" value="DHDPS"/>
    <property type="match status" value="1"/>
</dbReference>
<organism evidence="4 5">
    <name type="scientific">Gimesia panareensis</name>
    <dbReference type="NCBI Taxonomy" id="2527978"/>
    <lineage>
        <taxon>Bacteria</taxon>
        <taxon>Pseudomonadati</taxon>
        <taxon>Planctomycetota</taxon>
        <taxon>Planctomycetia</taxon>
        <taxon>Planctomycetales</taxon>
        <taxon>Planctomycetaceae</taxon>
        <taxon>Gimesia</taxon>
    </lineage>
</organism>
<accession>A0A517Q3Q0</accession>
<dbReference type="PANTHER" id="PTHR12128">
    <property type="entry name" value="DIHYDRODIPICOLINATE SYNTHASE"/>
    <property type="match status" value="1"/>
</dbReference>
<gene>
    <name evidence="4" type="primary">dapA_2</name>
    <name evidence="4" type="ORF">Enr10x_15490</name>
</gene>
<dbReference type="Gene3D" id="3.20.20.70">
    <property type="entry name" value="Aldolase class I"/>
    <property type="match status" value="1"/>
</dbReference>
<dbReference type="Pfam" id="PF00701">
    <property type="entry name" value="DHDPS"/>
    <property type="match status" value="1"/>
</dbReference>
<keyword evidence="5" id="KW-1185">Reference proteome</keyword>
<dbReference type="SUPFAM" id="SSF51569">
    <property type="entry name" value="Aldolase"/>
    <property type="match status" value="1"/>
</dbReference>
<sequence length="308" mass="33980">MTRSIKMITALGTPLTPEEDLHVEGLAAHLQDQLDHGINGFLVAGTMGLMQLLKETTYRDLVAQSVALNAGRAELLVGVGDTSYVRTLERIRMVEGYEIDGVVALAPFFIKYSQEDLIEYYRSLADASSRPLFLYDLPQTTGTKLEVETVLQLAQHPNIHGIKCSDHFVTIRPVMDAIGDEFRVIIAQPTLMDVLLRTGVTEHLDGIYGVVPEWIATMVTATEQEDWETLAAAQQDLSELLRVLQTFSAPLFSSVTSLLNRRGIPGNFAPRPMRPITAAEEAELFELPIVQKIFAGKTVTAADENVTL</sequence>